<dbReference type="AlphaFoldDB" id="A0A8B9X2J1"/>
<reference evidence="8" key="1">
    <citation type="submission" date="2019-05" db="EMBL/GenBank/DDBJ databases">
        <authorList>
            <person name="Zhang S."/>
            <person name="Liu J."/>
        </authorList>
    </citation>
    <scope>NUCLEOTIDE SEQUENCE [LARGE SCALE GENOMIC DNA]</scope>
</reference>
<evidence type="ECO:0000256" key="7">
    <source>
        <dbReference type="SAM" id="MobiDB-lite"/>
    </source>
</evidence>
<dbReference type="Gene3D" id="3.40.50.150">
    <property type="entry name" value="Vaccinia Virus protein VP39"/>
    <property type="match status" value="1"/>
</dbReference>
<dbReference type="Ensembl" id="ENSBGRT00000016549.1">
    <property type="protein sequence ID" value="ENSBGRP00000014374.1"/>
    <property type="gene ID" value="ENSBGRG00000008893.1"/>
</dbReference>
<dbReference type="GeneTree" id="ENSGT00940000159683"/>
<keyword evidence="4" id="KW-0949">S-adenosyl-L-methionine</keyword>
<dbReference type="PANTHER" id="PTHR22809:SF3">
    <property type="entry name" value="TRNA N(3)-METHYLCYTIDINE METHYLTRANSFERASE"/>
    <property type="match status" value="1"/>
</dbReference>
<protein>
    <recommendedName>
        <fullName evidence="6">tRNA N(3)-cytidine methyltransferase</fullName>
        <ecNumber evidence="6">2.1.1.-</ecNumber>
    </recommendedName>
</protein>
<dbReference type="SUPFAM" id="SSF53335">
    <property type="entry name" value="S-adenosyl-L-methionine-dependent methyltransferases"/>
    <property type="match status" value="1"/>
</dbReference>
<dbReference type="PIRSF" id="PIRSF037755">
    <property type="entry name" value="Mettl2_prd"/>
    <property type="match status" value="1"/>
</dbReference>
<dbReference type="Proteomes" id="UP000694520">
    <property type="component" value="Chromosome 2"/>
</dbReference>
<organism evidence="8 9">
    <name type="scientific">Bos mutus grunniens</name>
    <name type="common">Wild yak</name>
    <name type="synonym">Bos grunniens</name>
    <dbReference type="NCBI Taxonomy" id="30521"/>
    <lineage>
        <taxon>Eukaryota</taxon>
        <taxon>Metazoa</taxon>
        <taxon>Chordata</taxon>
        <taxon>Craniata</taxon>
        <taxon>Vertebrata</taxon>
        <taxon>Euteleostomi</taxon>
        <taxon>Mammalia</taxon>
        <taxon>Eutheria</taxon>
        <taxon>Laurasiatheria</taxon>
        <taxon>Artiodactyla</taxon>
        <taxon>Ruminantia</taxon>
        <taxon>Pecora</taxon>
        <taxon>Bovidae</taxon>
        <taxon>Bovinae</taxon>
        <taxon>Bos</taxon>
    </lineage>
</organism>
<evidence type="ECO:0000256" key="6">
    <source>
        <dbReference type="PIRNR" id="PIRNR037755"/>
    </source>
</evidence>
<dbReference type="EC" id="2.1.1.-" evidence="6"/>
<dbReference type="GO" id="GO:0008033">
    <property type="term" value="P:tRNA processing"/>
    <property type="evidence" value="ECO:0007669"/>
    <property type="project" value="UniProtKB-KW"/>
</dbReference>
<keyword evidence="9" id="KW-1185">Reference proteome</keyword>
<evidence type="ECO:0000313" key="9">
    <source>
        <dbReference type="Proteomes" id="UP000694520"/>
    </source>
</evidence>
<accession>A0A8B9X2J1</accession>
<evidence type="ECO:0000256" key="2">
    <source>
        <dbReference type="ARBA" id="ARBA00022603"/>
    </source>
</evidence>
<keyword evidence="5" id="KW-0819">tRNA processing</keyword>
<keyword evidence="2 6" id="KW-0489">Methyltransferase</keyword>
<dbReference type="InterPro" id="IPR029063">
    <property type="entry name" value="SAM-dependent_MTases_sf"/>
</dbReference>
<reference evidence="8" key="2">
    <citation type="submission" date="2025-08" db="UniProtKB">
        <authorList>
            <consortium name="Ensembl"/>
        </authorList>
    </citation>
    <scope>IDENTIFICATION</scope>
</reference>
<evidence type="ECO:0000313" key="8">
    <source>
        <dbReference type="Ensembl" id="ENSBGRP00000014374.1"/>
    </source>
</evidence>
<keyword evidence="3 6" id="KW-0808">Transferase</keyword>
<dbReference type="GO" id="GO:0032259">
    <property type="term" value="P:methylation"/>
    <property type="evidence" value="ECO:0007669"/>
    <property type="project" value="UniProtKB-KW"/>
</dbReference>
<evidence type="ECO:0000256" key="1">
    <source>
        <dbReference type="ARBA" id="ARBA00009725"/>
    </source>
</evidence>
<evidence type="ECO:0000256" key="3">
    <source>
        <dbReference type="ARBA" id="ARBA00022679"/>
    </source>
</evidence>
<evidence type="ECO:0000256" key="5">
    <source>
        <dbReference type="ARBA" id="ARBA00022694"/>
    </source>
</evidence>
<comment type="function">
    <text evidence="6">S-adenosyl-L-methionine-dependent methyltransferase.</text>
</comment>
<gene>
    <name evidence="8" type="primary">METTL8</name>
</gene>
<dbReference type="PANTHER" id="PTHR22809">
    <property type="entry name" value="METHYLTRANSFERASE-RELATED"/>
    <property type="match status" value="1"/>
</dbReference>
<feature type="compositionally biased region" description="Polar residues" evidence="7">
    <location>
        <begin position="159"/>
        <end position="169"/>
    </location>
</feature>
<dbReference type="Pfam" id="PF13489">
    <property type="entry name" value="Methyltransf_23"/>
    <property type="match status" value="1"/>
</dbReference>
<sequence>MNVIWRNYISCPRMRKVPHRYQSGCHPVAPLGSRILTDPTKVFEHNMWDHMQWSKEEEAAARKKVEENSAVRVLLEEQVKYESEASKYWDTFYKIHKNKFFKDRNWLLREFPEILPVGQKTEEKVKELSWNHVKINAESFFSKMHCPTMPEEKNHYKESSGSSDGQSKAGSDFSKLDSEEYRERPLKTELFPGSNAAFRILESHASYRAAQCCAFVHDVCDHGLPYPFPDGTLDVILLVFVLSSIHPDRMQGVINRLSKLLKPGGMLLFRDYGRYDKTQLRFKRGHCLSENFYVRGDGTRAYFFTKGEVHNMFCKAGLDEKQNLVDRRLQVNRKKKVKMHRVWVQGKFQKPLHLTQKSSNLVFSVLSHE</sequence>
<reference evidence="8" key="3">
    <citation type="submission" date="2025-09" db="UniProtKB">
        <authorList>
            <consortium name="Ensembl"/>
        </authorList>
    </citation>
    <scope>IDENTIFICATION</scope>
</reference>
<dbReference type="GO" id="GO:0052735">
    <property type="term" value="F:tRNA (cytidine-3-)-methyltransferase activity"/>
    <property type="evidence" value="ECO:0007669"/>
    <property type="project" value="TreeGrafter"/>
</dbReference>
<dbReference type="InterPro" id="IPR026113">
    <property type="entry name" value="METTL2/6/8-like"/>
</dbReference>
<feature type="region of interest" description="Disordered" evidence="7">
    <location>
        <begin position="151"/>
        <end position="176"/>
    </location>
</feature>
<name>A0A8B9X2J1_BOSMU</name>
<evidence type="ECO:0000256" key="4">
    <source>
        <dbReference type="ARBA" id="ARBA00022691"/>
    </source>
</evidence>
<comment type="similarity">
    <text evidence="1 6">Belongs to the methyltransferase superfamily. METL family.</text>
</comment>
<proteinExistence type="inferred from homology"/>
<dbReference type="CDD" id="cd02440">
    <property type="entry name" value="AdoMet_MTases"/>
    <property type="match status" value="1"/>
</dbReference>